<name>A0A9N9LJU3_9HELO</name>
<feature type="region of interest" description="Disordered" evidence="1">
    <location>
        <begin position="561"/>
        <end position="590"/>
    </location>
</feature>
<feature type="region of interest" description="Disordered" evidence="1">
    <location>
        <begin position="635"/>
        <end position="677"/>
    </location>
</feature>
<dbReference type="OrthoDB" id="5292518at2759"/>
<keyword evidence="2" id="KW-0812">Transmembrane</keyword>
<reference evidence="3" key="1">
    <citation type="submission" date="2021-07" db="EMBL/GenBank/DDBJ databases">
        <authorList>
            <person name="Durling M."/>
        </authorList>
    </citation>
    <scope>NUCLEOTIDE SEQUENCE</scope>
</reference>
<evidence type="ECO:0000313" key="4">
    <source>
        <dbReference type="Proteomes" id="UP000701801"/>
    </source>
</evidence>
<sequence>MRTSTVGWVRTAGLAAANTRGILAPSSNLKDDQEVSVISNLGQSVQKIAELAQNVIVTVFASESIEVEVGHENENTNDALEPKQHAKIVTRTIESTVTSAHAKITPGPSLFKRKLGSNKWALIHEGIQGQKRDATQCPVDYQLCPKSLNGGCCPNDRVCGASSCLPTSAAPASACGISGYIACGASDGGGCCPGGFVCGQAGCSPSAGVSASQTCGANLYQCAASFGGGCCKNGMGCAVSTCYVTSISTFTLLETITTIDASSNPVTQINTKITATTPVTPTATVPSNENLVTKLPPSAVPVAKTEATGVSKSDSTGLTTPMIGGIIGGAIGFLVIILIIATFIIRRLNKVVKVTEATNSRTSSSGPRSGRSRPRAPSNQMLEVDQLSVDPLMMTPSESSGIVRRPSHQSSSIYSAAHEVEANSPRPLFNTYSPFSPQPPSHTHYPGGYDPVSTSDSPNSQNYYRHDREPSLEPSPPTSVNPNGGYFDLPIQSNRGSQGSIFTRRPSAHGRNWSNSSDQSNVSQMSDPVELEASLDDGRRSSLSRALYGLGMGGMSRIVSRKLSGGSGSSSSAIVQRAQSKRTSPWQIPASPTALGHIAEASESQYHVDDIQSALMRQQGLSGSQLREAGMSNSQLREMTLFEANPYTDHNAPPKPRPAPKDYDDEGGGGGKHMTYG</sequence>
<dbReference type="Proteomes" id="UP000701801">
    <property type="component" value="Unassembled WGS sequence"/>
</dbReference>
<dbReference type="EMBL" id="CAJVRM010000077">
    <property type="protein sequence ID" value="CAG8973659.1"/>
    <property type="molecule type" value="Genomic_DNA"/>
</dbReference>
<feature type="region of interest" description="Disordered" evidence="1">
    <location>
        <begin position="425"/>
        <end position="537"/>
    </location>
</feature>
<evidence type="ECO:0000313" key="3">
    <source>
        <dbReference type="EMBL" id="CAG8973659.1"/>
    </source>
</evidence>
<feature type="compositionally biased region" description="Polar residues" evidence="1">
    <location>
        <begin position="452"/>
        <end position="463"/>
    </location>
</feature>
<feature type="region of interest" description="Disordered" evidence="1">
    <location>
        <begin position="356"/>
        <end position="410"/>
    </location>
</feature>
<feature type="compositionally biased region" description="Polar residues" evidence="1">
    <location>
        <begin position="491"/>
        <end position="501"/>
    </location>
</feature>
<feature type="compositionally biased region" description="Polar residues" evidence="1">
    <location>
        <begin position="512"/>
        <end position="526"/>
    </location>
</feature>
<protein>
    <submittedName>
        <fullName evidence="3">Uncharacterized protein</fullName>
    </submittedName>
</protein>
<feature type="compositionally biased region" description="Polar residues" evidence="1">
    <location>
        <begin position="573"/>
        <end position="586"/>
    </location>
</feature>
<evidence type="ECO:0000256" key="2">
    <source>
        <dbReference type="SAM" id="Phobius"/>
    </source>
</evidence>
<evidence type="ECO:0000256" key="1">
    <source>
        <dbReference type="SAM" id="MobiDB-lite"/>
    </source>
</evidence>
<keyword evidence="2" id="KW-1133">Transmembrane helix</keyword>
<organism evidence="3 4">
    <name type="scientific">Hymenoscyphus albidus</name>
    <dbReference type="NCBI Taxonomy" id="595503"/>
    <lineage>
        <taxon>Eukaryota</taxon>
        <taxon>Fungi</taxon>
        <taxon>Dikarya</taxon>
        <taxon>Ascomycota</taxon>
        <taxon>Pezizomycotina</taxon>
        <taxon>Leotiomycetes</taxon>
        <taxon>Helotiales</taxon>
        <taxon>Helotiaceae</taxon>
        <taxon>Hymenoscyphus</taxon>
    </lineage>
</organism>
<accession>A0A9N9LJU3</accession>
<feature type="compositionally biased region" description="Gly residues" evidence="1">
    <location>
        <begin position="668"/>
        <end position="677"/>
    </location>
</feature>
<keyword evidence="2" id="KW-0472">Membrane</keyword>
<feature type="transmembrane region" description="Helical" evidence="2">
    <location>
        <begin position="322"/>
        <end position="345"/>
    </location>
</feature>
<gene>
    <name evidence="3" type="ORF">HYALB_00002225</name>
</gene>
<dbReference type="AlphaFoldDB" id="A0A9N9LJU3"/>
<comment type="caution">
    <text evidence="3">The sequence shown here is derived from an EMBL/GenBank/DDBJ whole genome shotgun (WGS) entry which is preliminary data.</text>
</comment>
<feature type="compositionally biased region" description="Low complexity" evidence="1">
    <location>
        <begin position="360"/>
        <end position="369"/>
    </location>
</feature>
<keyword evidence="4" id="KW-1185">Reference proteome</keyword>
<proteinExistence type="predicted"/>